<comment type="caution">
    <text evidence="1">The sequence shown here is derived from an EMBL/GenBank/DDBJ whole genome shotgun (WGS) entry which is preliminary data.</text>
</comment>
<organism evidence="1 2">
    <name type="scientific">Bosea eneae</name>
    <dbReference type="NCBI Taxonomy" id="151454"/>
    <lineage>
        <taxon>Bacteria</taxon>
        <taxon>Pseudomonadati</taxon>
        <taxon>Pseudomonadota</taxon>
        <taxon>Alphaproteobacteria</taxon>
        <taxon>Hyphomicrobiales</taxon>
        <taxon>Boseaceae</taxon>
        <taxon>Bosea</taxon>
    </lineage>
</organism>
<dbReference type="Gene3D" id="3.40.140.10">
    <property type="entry name" value="Cytidine Deaminase, domain 2"/>
    <property type="match status" value="1"/>
</dbReference>
<reference evidence="2" key="1">
    <citation type="journal article" date="2019" name="Int. J. Syst. Evol. Microbiol.">
        <title>The Global Catalogue of Microorganisms (GCM) 10K type strain sequencing project: providing services to taxonomists for standard genome sequencing and annotation.</title>
        <authorList>
            <consortium name="The Broad Institute Genomics Platform"/>
            <consortium name="The Broad Institute Genome Sequencing Center for Infectious Disease"/>
            <person name="Wu L."/>
            <person name="Ma J."/>
        </authorList>
    </citation>
    <scope>NUCLEOTIDE SEQUENCE [LARGE SCALE GENOMIC DNA]</scope>
    <source>
        <strain evidence="2">NCAIM B.01391</strain>
    </source>
</reference>
<name>A0ABW0IZ70_9HYPH</name>
<dbReference type="RefSeq" id="WP_377800458.1">
    <property type="nucleotide sequence ID" value="NZ_JBHSLW010000035.1"/>
</dbReference>
<protein>
    <submittedName>
        <fullName evidence="1">Uncharacterized protein</fullName>
    </submittedName>
</protein>
<dbReference type="InterPro" id="IPR027417">
    <property type="entry name" value="P-loop_NTPase"/>
</dbReference>
<dbReference type="Gene3D" id="3.40.50.300">
    <property type="entry name" value="P-loop containing nucleotide triphosphate hydrolases"/>
    <property type="match status" value="1"/>
</dbReference>
<proteinExistence type="predicted"/>
<evidence type="ECO:0000313" key="1">
    <source>
        <dbReference type="EMBL" id="MFC5422178.1"/>
    </source>
</evidence>
<dbReference type="Proteomes" id="UP001596053">
    <property type="component" value="Unassembled WGS sequence"/>
</dbReference>
<evidence type="ECO:0000313" key="2">
    <source>
        <dbReference type="Proteomes" id="UP001596053"/>
    </source>
</evidence>
<keyword evidence="2" id="KW-1185">Reference proteome</keyword>
<dbReference type="SUPFAM" id="SSF53927">
    <property type="entry name" value="Cytidine deaminase-like"/>
    <property type="match status" value="1"/>
</dbReference>
<sequence length="281" mass="31866">MSLGPHKFPQEVFLAFAGPVGSNMAGAIDKFKRELKAYDFEPVEIHITNGLSTYFNDIPSTFSGHKERYDTLIGAANKLRRLTKKPDVMTYLALSAISEKRKEIIARDNPSKIAYLIRQIKRPEEIIAFRNVYNRSFYTISLYSDRDVRLERTVSEIKKKSRGRIENDKAHSEAEDLLRTDEFQEEENLGQNLRSAFPLADVFIDTTQNDDVGTQVERFCKILFGANDQSPTRDEYGMYMAKSASLRSLDLSRQVGAAIFSERTEIKTLGCNEVPSARGGT</sequence>
<dbReference type="EMBL" id="JBHSLW010000035">
    <property type="protein sequence ID" value="MFC5422178.1"/>
    <property type="molecule type" value="Genomic_DNA"/>
</dbReference>
<dbReference type="InterPro" id="IPR016193">
    <property type="entry name" value="Cytidine_deaminase-like"/>
</dbReference>
<gene>
    <name evidence="1" type="ORF">ACFPOB_21670</name>
</gene>
<accession>A0ABW0IZ70</accession>